<dbReference type="Proteomes" id="UP000650081">
    <property type="component" value="Unassembled WGS sequence"/>
</dbReference>
<feature type="domain" description="N-acetyltransferase" evidence="1">
    <location>
        <begin position="22"/>
        <end position="181"/>
    </location>
</feature>
<keyword evidence="3" id="KW-1185">Reference proteome</keyword>
<dbReference type="InterPro" id="IPR000182">
    <property type="entry name" value="GNAT_dom"/>
</dbReference>
<dbReference type="Gene3D" id="3.40.630.30">
    <property type="match status" value="1"/>
</dbReference>
<name>A0A923PMJ4_9BACT</name>
<dbReference type="GO" id="GO:0016747">
    <property type="term" value="F:acyltransferase activity, transferring groups other than amino-acyl groups"/>
    <property type="evidence" value="ECO:0007669"/>
    <property type="project" value="InterPro"/>
</dbReference>
<dbReference type="EMBL" id="JACSIT010000151">
    <property type="protein sequence ID" value="MBC6996209.1"/>
    <property type="molecule type" value="Genomic_DNA"/>
</dbReference>
<comment type="caution">
    <text evidence="2">The sequence shown here is derived from an EMBL/GenBank/DDBJ whole genome shotgun (WGS) entry which is preliminary data.</text>
</comment>
<evidence type="ECO:0000313" key="3">
    <source>
        <dbReference type="Proteomes" id="UP000650081"/>
    </source>
</evidence>
<dbReference type="PANTHER" id="PTHR43792:SF1">
    <property type="entry name" value="N-ACETYLTRANSFERASE DOMAIN-CONTAINING PROTEIN"/>
    <property type="match status" value="1"/>
</dbReference>
<reference evidence="2" key="1">
    <citation type="submission" date="2020-08" db="EMBL/GenBank/DDBJ databases">
        <title>Lewinella bacteria from marine environments.</title>
        <authorList>
            <person name="Zhong Y."/>
        </authorList>
    </citation>
    <scope>NUCLEOTIDE SEQUENCE</scope>
    <source>
        <strain evidence="2">KCTC 42187</strain>
    </source>
</reference>
<protein>
    <submittedName>
        <fullName evidence="2">GNAT family N-acetyltransferase</fullName>
    </submittedName>
</protein>
<dbReference type="RefSeq" id="WP_187468225.1">
    <property type="nucleotide sequence ID" value="NZ_JACSIT010000151.1"/>
</dbReference>
<organism evidence="2 3">
    <name type="scientific">Neolewinella lacunae</name>
    <dbReference type="NCBI Taxonomy" id="1517758"/>
    <lineage>
        <taxon>Bacteria</taxon>
        <taxon>Pseudomonadati</taxon>
        <taxon>Bacteroidota</taxon>
        <taxon>Saprospiria</taxon>
        <taxon>Saprospirales</taxon>
        <taxon>Lewinellaceae</taxon>
        <taxon>Neolewinella</taxon>
    </lineage>
</organism>
<dbReference type="PROSITE" id="PS51186">
    <property type="entry name" value="GNAT"/>
    <property type="match status" value="1"/>
</dbReference>
<dbReference type="InterPro" id="IPR016181">
    <property type="entry name" value="Acyl_CoA_acyltransferase"/>
</dbReference>
<evidence type="ECO:0000259" key="1">
    <source>
        <dbReference type="PROSITE" id="PS51186"/>
    </source>
</evidence>
<evidence type="ECO:0000313" key="2">
    <source>
        <dbReference type="EMBL" id="MBC6996209.1"/>
    </source>
</evidence>
<proteinExistence type="predicted"/>
<accession>A0A923PMJ4</accession>
<dbReference type="PANTHER" id="PTHR43792">
    <property type="entry name" value="GNAT FAMILY, PUTATIVE (AFU_ORTHOLOGUE AFUA_3G00765)-RELATED-RELATED"/>
    <property type="match status" value="1"/>
</dbReference>
<dbReference type="Pfam" id="PF13302">
    <property type="entry name" value="Acetyltransf_3"/>
    <property type="match status" value="1"/>
</dbReference>
<dbReference type="SUPFAM" id="SSF55729">
    <property type="entry name" value="Acyl-CoA N-acyltransferases (Nat)"/>
    <property type="match status" value="1"/>
</dbReference>
<dbReference type="InterPro" id="IPR051531">
    <property type="entry name" value="N-acetyltransferase"/>
</dbReference>
<gene>
    <name evidence="2" type="ORF">H9S92_18710</name>
</gene>
<sequence length="184" mass="20560">MRTINMTMGEEQQLGPQATERLRFRRCTVDDAEFILALVNSPGWLQYIGDRGVYTVEEAKDYLLNRIFPAYEHVGGGPQVLVRRSDGALLGTVGVYKRPELESPDFGFALLPEYHRQGYAYEASLACLDYARAVGHTELLAITLPENAASNGLLQKLGFRESGELVRLPGDSAELKIYNLQFTM</sequence>
<dbReference type="AlphaFoldDB" id="A0A923PMJ4"/>